<organism evidence="3 4">
    <name type="scientific">Flagellimonas hymeniacidonis</name>
    <dbReference type="NCBI Taxonomy" id="2603628"/>
    <lineage>
        <taxon>Bacteria</taxon>
        <taxon>Pseudomonadati</taxon>
        <taxon>Bacteroidota</taxon>
        <taxon>Flavobacteriia</taxon>
        <taxon>Flavobacteriales</taxon>
        <taxon>Flavobacteriaceae</taxon>
        <taxon>Flagellimonas</taxon>
    </lineage>
</organism>
<dbReference type="Proteomes" id="UP000321456">
    <property type="component" value="Unassembled WGS sequence"/>
</dbReference>
<reference evidence="3 4" key="1">
    <citation type="submission" date="2019-08" db="EMBL/GenBank/DDBJ databases">
        <title>Professor.</title>
        <authorList>
            <person name="Park J.S."/>
        </authorList>
    </citation>
    <scope>NUCLEOTIDE SEQUENCE [LARGE SCALE GENOMIC DNA]</scope>
    <source>
        <strain evidence="3 4">176CP5-101</strain>
    </source>
</reference>
<evidence type="ECO:0000256" key="1">
    <source>
        <dbReference type="ARBA" id="ARBA00006817"/>
    </source>
</evidence>
<comment type="similarity">
    <text evidence="1">Belongs to the AHA1 family.</text>
</comment>
<name>A0A5C8V1Y5_9FLAO</name>
<feature type="domain" description="Activator of Hsp90 ATPase homologue 1/2-like C-terminal" evidence="2">
    <location>
        <begin position="19"/>
        <end position="150"/>
    </location>
</feature>
<dbReference type="EMBL" id="VRUR01000002">
    <property type="protein sequence ID" value="TXN35361.1"/>
    <property type="molecule type" value="Genomic_DNA"/>
</dbReference>
<dbReference type="SUPFAM" id="SSF55961">
    <property type="entry name" value="Bet v1-like"/>
    <property type="match status" value="1"/>
</dbReference>
<accession>A0A5C8V1Y5</accession>
<evidence type="ECO:0000313" key="4">
    <source>
        <dbReference type="Proteomes" id="UP000321456"/>
    </source>
</evidence>
<keyword evidence="4" id="KW-1185">Reference proteome</keyword>
<evidence type="ECO:0000313" key="3">
    <source>
        <dbReference type="EMBL" id="TXN35361.1"/>
    </source>
</evidence>
<protein>
    <submittedName>
        <fullName evidence="3">Activator of HSP90 ATPase</fullName>
    </submittedName>
</protein>
<dbReference type="Pfam" id="PF08327">
    <property type="entry name" value="AHSA1"/>
    <property type="match status" value="1"/>
</dbReference>
<dbReference type="InterPro" id="IPR013538">
    <property type="entry name" value="ASHA1/2-like_C"/>
</dbReference>
<comment type="caution">
    <text evidence="3">The sequence shown here is derived from an EMBL/GenBank/DDBJ whole genome shotgun (WGS) entry which is preliminary data.</text>
</comment>
<dbReference type="InterPro" id="IPR023393">
    <property type="entry name" value="START-like_dom_sf"/>
</dbReference>
<evidence type="ECO:0000259" key="2">
    <source>
        <dbReference type="Pfam" id="PF08327"/>
    </source>
</evidence>
<dbReference type="RefSeq" id="WP_147744095.1">
    <property type="nucleotide sequence ID" value="NZ_VRUR01000002.1"/>
</dbReference>
<dbReference type="Gene3D" id="3.30.530.20">
    <property type="match status" value="1"/>
</dbReference>
<proteinExistence type="inferred from homology"/>
<dbReference type="AlphaFoldDB" id="A0A5C8V1Y5"/>
<gene>
    <name evidence="3" type="ORF">FVB32_12305</name>
</gene>
<sequence>MSTINDAKNRTLTLKRTFNAPLALVWEAWTQSEHIAQWWGPKGLEVTVVEHNFIVGGNWKYSVQMPDGNVFIADGVYTEIVQHKKIVSTANFKPMTEGVEIQAIFDADGNKTHFTFNCVHETEEYCKQQEEMGFYNGWGSFFDRLGEFLEK</sequence>